<sequence>MTQLILYVNGINYVDSLYSIERCIKSLRGIDSVKGTLPKGKITVKFKQSFVSAMDIIDRVEVQGFEVVKKYQKDYCFDTYN</sequence>
<name>A0A5J5I1P6_9BACI</name>
<evidence type="ECO:0000313" key="2">
    <source>
        <dbReference type="EMBL" id="KAA9028470.1"/>
    </source>
</evidence>
<dbReference type="Gene3D" id="3.30.70.100">
    <property type="match status" value="1"/>
</dbReference>
<dbReference type="InterPro" id="IPR036163">
    <property type="entry name" value="HMA_dom_sf"/>
</dbReference>
<dbReference type="CDD" id="cd00371">
    <property type="entry name" value="HMA"/>
    <property type="match status" value="1"/>
</dbReference>
<organism evidence="2 3">
    <name type="scientific">Niallia endozanthoxylica</name>
    <dbReference type="NCBI Taxonomy" id="2036016"/>
    <lineage>
        <taxon>Bacteria</taxon>
        <taxon>Bacillati</taxon>
        <taxon>Bacillota</taxon>
        <taxon>Bacilli</taxon>
        <taxon>Bacillales</taxon>
        <taxon>Bacillaceae</taxon>
        <taxon>Niallia</taxon>
    </lineage>
</organism>
<dbReference type="SUPFAM" id="SSF55008">
    <property type="entry name" value="HMA, heavy metal-associated domain"/>
    <property type="match status" value="1"/>
</dbReference>
<evidence type="ECO:0000313" key="3">
    <source>
        <dbReference type="Proteomes" id="UP000326671"/>
    </source>
</evidence>
<dbReference type="EMBL" id="VYKL01000010">
    <property type="protein sequence ID" value="KAA9028470.1"/>
    <property type="molecule type" value="Genomic_DNA"/>
</dbReference>
<dbReference type="InterPro" id="IPR006121">
    <property type="entry name" value="HMA_dom"/>
</dbReference>
<dbReference type="PROSITE" id="PS50846">
    <property type="entry name" value="HMA_2"/>
    <property type="match status" value="1"/>
</dbReference>
<gene>
    <name evidence="2" type="ORF">F4V44_04135</name>
</gene>
<reference evidence="2 3" key="1">
    <citation type="submission" date="2019-09" db="EMBL/GenBank/DDBJ databases">
        <title>Whole genome sequences of isolates from the Mars Exploration Rovers.</title>
        <authorList>
            <person name="Seuylemezian A."/>
            <person name="Vaishampayan P."/>
        </authorList>
    </citation>
    <scope>NUCLEOTIDE SEQUENCE [LARGE SCALE GENOMIC DNA]</scope>
    <source>
        <strain evidence="2 3">MER_TA_151</strain>
    </source>
</reference>
<dbReference type="AlphaFoldDB" id="A0A5J5I1P6"/>
<proteinExistence type="predicted"/>
<evidence type="ECO:0000259" key="1">
    <source>
        <dbReference type="PROSITE" id="PS50846"/>
    </source>
</evidence>
<comment type="caution">
    <text evidence="2">The sequence shown here is derived from an EMBL/GenBank/DDBJ whole genome shotgun (WGS) entry which is preliminary data.</text>
</comment>
<dbReference type="Proteomes" id="UP000326671">
    <property type="component" value="Unassembled WGS sequence"/>
</dbReference>
<dbReference type="GO" id="GO:0046872">
    <property type="term" value="F:metal ion binding"/>
    <property type="evidence" value="ECO:0007669"/>
    <property type="project" value="InterPro"/>
</dbReference>
<accession>A0A5J5I1P6</accession>
<dbReference type="OrthoDB" id="2883098at2"/>
<feature type="domain" description="HMA" evidence="1">
    <location>
        <begin position="2"/>
        <end position="68"/>
    </location>
</feature>
<keyword evidence="3" id="KW-1185">Reference proteome</keyword>
<protein>
    <submittedName>
        <fullName evidence="2">Heavy-metal-associated domain-containing protein</fullName>
    </submittedName>
</protein>
<dbReference type="RefSeq" id="WP_150438722.1">
    <property type="nucleotide sequence ID" value="NZ_VYKL01000010.1"/>
</dbReference>